<feature type="domain" description="Par3/HAL N-terminal" evidence="2">
    <location>
        <begin position="1"/>
        <end position="40"/>
    </location>
</feature>
<evidence type="ECO:0000313" key="4">
    <source>
        <dbReference type="Proteomes" id="UP000298787"/>
    </source>
</evidence>
<accession>A0A4U5TXF5</accession>
<reference evidence="3 4" key="1">
    <citation type="submission" date="2019-01" db="EMBL/GenBank/DDBJ databases">
        <title>Genome Assembly of Collichthys lucidus.</title>
        <authorList>
            <person name="Cai M."/>
            <person name="Xiao S."/>
        </authorList>
    </citation>
    <scope>NUCLEOTIDE SEQUENCE [LARGE SCALE GENOMIC DNA]</scope>
    <source>
        <strain evidence="3">JT15FE1705JMU</strain>
        <tissue evidence="3">Muscle</tissue>
    </source>
</reference>
<dbReference type="AlphaFoldDB" id="A0A4U5TXF5"/>
<dbReference type="EMBL" id="CM014078">
    <property type="protein sequence ID" value="TKS66346.1"/>
    <property type="molecule type" value="Genomic_DNA"/>
</dbReference>
<dbReference type="STRING" id="240159.A0A4U5TXF5"/>
<dbReference type="InterPro" id="IPR021922">
    <property type="entry name" value="Par3/HAL_N"/>
</dbReference>
<evidence type="ECO:0000313" key="3">
    <source>
        <dbReference type="EMBL" id="TKS66346.1"/>
    </source>
</evidence>
<feature type="compositionally biased region" description="Polar residues" evidence="1">
    <location>
        <begin position="48"/>
        <end position="83"/>
    </location>
</feature>
<feature type="region of interest" description="Disordered" evidence="1">
    <location>
        <begin position="41"/>
        <end position="94"/>
    </location>
</feature>
<evidence type="ECO:0000259" key="2">
    <source>
        <dbReference type="Pfam" id="PF12053"/>
    </source>
</evidence>
<gene>
    <name evidence="3" type="ORF">D9C73_000402</name>
</gene>
<sequence length="94" mass="10315">MKVTVTFGDTGVVVPCKAGWTVRDLIDQAGRRYRRILEQISAPIPMPDSSTKQAESPLPSSSCMCNTESKQSESASPTWTNRDTQPDLRPSTNT</sequence>
<dbReference type="Gene3D" id="3.10.20.90">
    <property type="entry name" value="Phosphatidylinositol 3-kinase Catalytic Subunit, Chain A, domain 1"/>
    <property type="match status" value="1"/>
</dbReference>
<dbReference type="Proteomes" id="UP000298787">
    <property type="component" value="Chromosome 1"/>
</dbReference>
<dbReference type="Pfam" id="PF12053">
    <property type="entry name" value="Par3_HAL_N_term"/>
    <property type="match status" value="1"/>
</dbReference>
<keyword evidence="4" id="KW-1185">Reference proteome</keyword>
<organism evidence="3 4">
    <name type="scientific">Collichthys lucidus</name>
    <name type="common">Big head croaker</name>
    <name type="synonym">Sciaena lucida</name>
    <dbReference type="NCBI Taxonomy" id="240159"/>
    <lineage>
        <taxon>Eukaryota</taxon>
        <taxon>Metazoa</taxon>
        <taxon>Chordata</taxon>
        <taxon>Craniata</taxon>
        <taxon>Vertebrata</taxon>
        <taxon>Euteleostomi</taxon>
        <taxon>Actinopterygii</taxon>
        <taxon>Neopterygii</taxon>
        <taxon>Teleostei</taxon>
        <taxon>Neoteleostei</taxon>
        <taxon>Acanthomorphata</taxon>
        <taxon>Eupercaria</taxon>
        <taxon>Sciaenidae</taxon>
        <taxon>Collichthys</taxon>
    </lineage>
</organism>
<name>A0A4U5TXF5_COLLU</name>
<proteinExistence type="predicted"/>
<protein>
    <submittedName>
        <fullName evidence="3">Partitioning defective 3-like protein B</fullName>
    </submittedName>
</protein>
<evidence type="ECO:0000256" key="1">
    <source>
        <dbReference type="SAM" id="MobiDB-lite"/>
    </source>
</evidence>